<feature type="active site" evidence="4">
    <location>
        <position position="47"/>
    </location>
</feature>
<dbReference type="PANTHER" id="PTHR42872:SF6">
    <property type="entry name" value="PROTEIN-GLUTAMATE METHYLESTERASE_PROTEIN-GLUTAMINE GLUTAMINASE"/>
    <property type="match status" value="1"/>
</dbReference>
<dbReference type="InterPro" id="IPR035909">
    <property type="entry name" value="CheB_C"/>
</dbReference>
<sequence>MGTGNPAAMTDDPLLVLGASAGGVEALLEVVAGLPADLPAAVLVTLHTTDRPQSTLARILERAGPLAAGQAEDGEPLRTGRILVAPPDRHLLVSQGKVALSAGPKVNRHRPAVDAMFASAARARGPRVVAAVLSGVLDDGAVGSALVDRAGGRVLVQEAGDALFDSMPRAAASAVPSARAAPAAELGPLLAATVQDLPLGGDGMGHTPRIPADGGMGDSHDPGFLREDETSTTRMTCPECGGGLARIDLPRIGFFRCHVGHQYSPRSLEAAQRESAEAKLWTAIAALEEHAVLARVLDQAEGTDPDDTDFRTAAAHSAELARLMRERLLRGDAS</sequence>
<evidence type="ECO:0000256" key="1">
    <source>
        <dbReference type="ARBA" id="ARBA00022801"/>
    </source>
</evidence>
<name>A0ABW1I339_9PSEU</name>
<keyword evidence="1 4" id="KW-0378">Hydrolase</keyword>
<dbReference type="InterPro" id="IPR000673">
    <property type="entry name" value="Sig_transdc_resp-reg_Me-estase"/>
</dbReference>
<dbReference type="PANTHER" id="PTHR42872">
    <property type="entry name" value="PROTEIN-GLUTAMATE METHYLESTERASE/PROTEIN-GLUTAMINE GLUTAMINASE"/>
    <property type="match status" value="1"/>
</dbReference>
<evidence type="ECO:0000256" key="4">
    <source>
        <dbReference type="PROSITE-ProRule" id="PRU00050"/>
    </source>
</evidence>
<dbReference type="PROSITE" id="PS50122">
    <property type="entry name" value="CHEB"/>
    <property type="match status" value="1"/>
</dbReference>
<proteinExistence type="predicted"/>
<evidence type="ECO:0000256" key="2">
    <source>
        <dbReference type="ARBA" id="ARBA00039140"/>
    </source>
</evidence>
<evidence type="ECO:0000259" key="5">
    <source>
        <dbReference type="PROSITE" id="PS50122"/>
    </source>
</evidence>
<dbReference type="Proteomes" id="UP001596119">
    <property type="component" value="Unassembled WGS sequence"/>
</dbReference>
<comment type="catalytic activity">
    <reaction evidence="3">
        <text>[protein]-L-glutamate 5-O-methyl ester + H2O = L-glutamyl-[protein] + methanol + H(+)</text>
        <dbReference type="Rhea" id="RHEA:23236"/>
        <dbReference type="Rhea" id="RHEA-COMP:10208"/>
        <dbReference type="Rhea" id="RHEA-COMP:10311"/>
        <dbReference type="ChEBI" id="CHEBI:15377"/>
        <dbReference type="ChEBI" id="CHEBI:15378"/>
        <dbReference type="ChEBI" id="CHEBI:17790"/>
        <dbReference type="ChEBI" id="CHEBI:29973"/>
        <dbReference type="ChEBI" id="CHEBI:82795"/>
        <dbReference type="EC" id="3.1.1.61"/>
    </reaction>
</comment>
<comment type="caution">
    <text evidence="6">The sequence shown here is derived from an EMBL/GenBank/DDBJ whole genome shotgun (WGS) entry which is preliminary data.</text>
</comment>
<dbReference type="Gene3D" id="3.40.50.180">
    <property type="entry name" value="Methylesterase CheB, C-terminal domain"/>
    <property type="match status" value="1"/>
</dbReference>
<feature type="active site" evidence="4">
    <location>
        <position position="20"/>
    </location>
</feature>
<organism evidence="6 7">
    <name type="scientific">Pseudonocardia lutea</name>
    <dbReference type="NCBI Taxonomy" id="2172015"/>
    <lineage>
        <taxon>Bacteria</taxon>
        <taxon>Bacillati</taxon>
        <taxon>Actinomycetota</taxon>
        <taxon>Actinomycetes</taxon>
        <taxon>Pseudonocardiales</taxon>
        <taxon>Pseudonocardiaceae</taxon>
        <taxon>Pseudonocardia</taxon>
    </lineage>
</organism>
<evidence type="ECO:0000313" key="6">
    <source>
        <dbReference type="EMBL" id="MFC5948117.1"/>
    </source>
</evidence>
<reference evidence="7" key="1">
    <citation type="journal article" date="2019" name="Int. J. Syst. Evol. Microbiol.">
        <title>The Global Catalogue of Microorganisms (GCM) 10K type strain sequencing project: providing services to taxonomists for standard genome sequencing and annotation.</title>
        <authorList>
            <consortium name="The Broad Institute Genomics Platform"/>
            <consortium name="The Broad Institute Genome Sequencing Center for Infectious Disease"/>
            <person name="Wu L."/>
            <person name="Ma J."/>
        </authorList>
    </citation>
    <scope>NUCLEOTIDE SEQUENCE [LARGE SCALE GENOMIC DNA]</scope>
    <source>
        <strain evidence="7">CGMCC 4.7397</strain>
    </source>
</reference>
<dbReference type="Pfam" id="PF01339">
    <property type="entry name" value="CheB_methylest"/>
    <property type="match status" value="1"/>
</dbReference>
<keyword evidence="4" id="KW-0145">Chemotaxis</keyword>
<dbReference type="EC" id="3.1.1.61" evidence="2"/>
<evidence type="ECO:0000256" key="3">
    <source>
        <dbReference type="ARBA" id="ARBA00048267"/>
    </source>
</evidence>
<dbReference type="EMBL" id="JBHSQK010000011">
    <property type="protein sequence ID" value="MFC5948117.1"/>
    <property type="molecule type" value="Genomic_DNA"/>
</dbReference>
<dbReference type="CDD" id="cd16433">
    <property type="entry name" value="CheB"/>
    <property type="match status" value="1"/>
</dbReference>
<accession>A0ABW1I339</accession>
<evidence type="ECO:0000313" key="7">
    <source>
        <dbReference type="Proteomes" id="UP001596119"/>
    </source>
</evidence>
<dbReference type="SUPFAM" id="SSF52738">
    <property type="entry name" value="Methylesterase CheB, C-terminal domain"/>
    <property type="match status" value="1"/>
</dbReference>
<gene>
    <name evidence="6" type="ORF">ACFQH9_07495</name>
</gene>
<feature type="active site" evidence="4">
    <location>
        <position position="139"/>
    </location>
</feature>
<dbReference type="RefSeq" id="WP_379565173.1">
    <property type="nucleotide sequence ID" value="NZ_JBHSQK010000011.1"/>
</dbReference>
<keyword evidence="7" id="KW-1185">Reference proteome</keyword>
<protein>
    <recommendedName>
        <fullName evidence="2">protein-glutamate methylesterase</fullName>
        <ecNumber evidence="2">3.1.1.61</ecNumber>
    </recommendedName>
</protein>
<feature type="domain" description="CheB-type methylesterase" evidence="5">
    <location>
        <begin position="8"/>
        <end position="197"/>
    </location>
</feature>